<dbReference type="Gene3D" id="1.25.40.10">
    <property type="entry name" value="Tetratricopeptide repeat domain"/>
    <property type="match status" value="1"/>
</dbReference>
<proteinExistence type="predicted"/>
<accession>A0A382RRS8</accession>
<gene>
    <name evidence="1" type="ORF">METZ01_LOCUS353248</name>
</gene>
<evidence type="ECO:0000313" key="1">
    <source>
        <dbReference type="EMBL" id="SVD00394.1"/>
    </source>
</evidence>
<dbReference type="SUPFAM" id="SSF48452">
    <property type="entry name" value="TPR-like"/>
    <property type="match status" value="1"/>
</dbReference>
<reference evidence="1" key="1">
    <citation type="submission" date="2018-05" db="EMBL/GenBank/DDBJ databases">
        <authorList>
            <person name="Lanie J.A."/>
            <person name="Ng W.-L."/>
            <person name="Kazmierczak K.M."/>
            <person name="Andrzejewski T.M."/>
            <person name="Davidsen T.M."/>
            <person name="Wayne K.J."/>
            <person name="Tettelin H."/>
            <person name="Glass J.I."/>
            <person name="Rusch D."/>
            <person name="Podicherti R."/>
            <person name="Tsui H.-C.T."/>
            <person name="Winkler M.E."/>
        </authorList>
    </citation>
    <scope>NUCLEOTIDE SEQUENCE</scope>
</reference>
<protein>
    <submittedName>
        <fullName evidence="1">Uncharacterized protein</fullName>
    </submittedName>
</protein>
<dbReference type="EMBL" id="UINC01123727">
    <property type="protein sequence ID" value="SVD00394.1"/>
    <property type="molecule type" value="Genomic_DNA"/>
</dbReference>
<dbReference type="AlphaFoldDB" id="A0A382RRS8"/>
<dbReference type="PROSITE" id="PS50005">
    <property type="entry name" value="TPR"/>
    <property type="match status" value="1"/>
</dbReference>
<organism evidence="1">
    <name type="scientific">marine metagenome</name>
    <dbReference type="NCBI Taxonomy" id="408172"/>
    <lineage>
        <taxon>unclassified sequences</taxon>
        <taxon>metagenomes</taxon>
        <taxon>ecological metagenomes</taxon>
    </lineage>
</organism>
<sequence>MKVKKQQPSRIIQLLIFSVMISMAFSTYSKADTYKTSLKEALELDKDGFYEEAIEYWEKLLIDSPPNIRLFAGLKISGTNTKLGNLNRAVEVSQNLTESHPQQYESWFSFANTSGAIKKYPQAISAFKKTIKLKPEEGLGKVGLAFAYYGDEKPDLAIEELKDAMKNFKANKNISWYRDCRLAIRQIKDFARFPPKFAELWLKNNLKRVQETFENSVLNFANILQSD</sequence>
<dbReference type="InterPro" id="IPR011990">
    <property type="entry name" value="TPR-like_helical_dom_sf"/>
</dbReference>
<name>A0A382RRS8_9ZZZZ</name>
<dbReference type="InterPro" id="IPR019734">
    <property type="entry name" value="TPR_rpt"/>
</dbReference>